<dbReference type="SUPFAM" id="SSF52540">
    <property type="entry name" value="P-loop containing nucleoside triphosphate hydrolases"/>
    <property type="match status" value="1"/>
</dbReference>
<organism evidence="2">
    <name type="scientific">Rhodosorus marinus</name>
    <dbReference type="NCBI Taxonomy" id="101924"/>
    <lineage>
        <taxon>Eukaryota</taxon>
        <taxon>Rhodophyta</taxon>
        <taxon>Stylonematophyceae</taxon>
        <taxon>Stylonematales</taxon>
        <taxon>Stylonemataceae</taxon>
        <taxon>Rhodosorus</taxon>
    </lineage>
</organism>
<dbReference type="AlphaFoldDB" id="A0A7S3A0N2"/>
<evidence type="ECO:0000313" key="2">
    <source>
        <dbReference type="EMBL" id="CAE0056916.1"/>
    </source>
</evidence>
<dbReference type="PANTHER" id="PTHR10285">
    <property type="entry name" value="URIDINE KINASE"/>
    <property type="match status" value="1"/>
</dbReference>
<dbReference type="GO" id="GO:0016301">
    <property type="term" value="F:kinase activity"/>
    <property type="evidence" value="ECO:0007669"/>
    <property type="project" value="InterPro"/>
</dbReference>
<accession>A0A7S3A0N2</accession>
<dbReference type="InterPro" id="IPR006083">
    <property type="entry name" value="PRK/URK"/>
</dbReference>
<dbReference type="InterPro" id="IPR027417">
    <property type="entry name" value="P-loop_NTPase"/>
</dbReference>
<protein>
    <recommendedName>
        <fullName evidence="1">AAA+ ATPase domain-containing protein</fullName>
    </recommendedName>
</protein>
<dbReference type="GO" id="GO:0005524">
    <property type="term" value="F:ATP binding"/>
    <property type="evidence" value="ECO:0007669"/>
    <property type="project" value="InterPro"/>
</dbReference>
<evidence type="ECO:0000259" key="1">
    <source>
        <dbReference type="SMART" id="SM00382"/>
    </source>
</evidence>
<proteinExistence type="predicted"/>
<dbReference type="Gene3D" id="3.40.50.300">
    <property type="entry name" value="P-loop containing nucleotide triphosphate hydrolases"/>
    <property type="match status" value="1"/>
</dbReference>
<dbReference type="SMART" id="SM00382">
    <property type="entry name" value="AAA"/>
    <property type="match status" value="1"/>
</dbReference>
<sequence length="276" mass="31023">MVEGDRLRTYNMEAFCIPIVVDEGHVPGSEGVSKCGRSGRGNRLSRIQLNRSQPTGSEKAASLVVDKIMKMWRDKRLIIGIVGAPGSGKTTTSRDIKKRLQSKGLNCVPLPMDGFHFYRNQLDLFENPVQAHKRRGAPFTFDAERFISVLSTIRQANGPVFAPDFDHRKKDPREDAICIDEAAEVVIVEGNYLLLEEHPWTKVRPLLDASVFLDVDLETSMRRVVNRHVEQLGLSREDALNRVNSNDRPNALLIQKSGSRADFVIKGNRICENKFG</sequence>
<dbReference type="Pfam" id="PF00485">
    <property type="entry name" value="PRK"/>
    <property type="match status" value="1"/>
</dbReference>
<feature type="domain" description="AAA+ ATPase" evidence="1">
    <location>
        <begin position="75"/>
        <end position="234"/>
    </location>
</feature>
<dbReference type="InterPro" id="IPR003593">
    <property type="entry name" value="AAA+_ATPase"/>
</dbReference>
<reference evidence="2" key="1">
    <citation type="submission" date="2021-01" db="EMBL/GenBank/DDBJ databases">
        <authorList>
            <person name="Corre E."/>
            <person name="Pelletier E."/>
            <person name="Niang G."/>
            <person name="Scheremetjew M."/>
            <person name="Finn R."/>
            <person name="Kale V."/>
            <person name="Holt S."/>
            <person name="Cochrane G."/>
            <person name="Meng A."/>
            <person name="Brown T."/>
            <person name="Cohen L."/>
        </authorList>
    </citation>
    <scope>NUCLEOTIDE SEQUENCE</scope>
    <source>
        <strain evidence="2">CCMP 769</strain>
    </source>
</reference>
<name>A0A7S3A0N2_9RHOD</name>
<gene>
    <name evidence="2" type="ORF">RMAR00112_LOCUS24962</name>
</gene>
<dbReference type="EMBL" id="HBHW01032414">
    <property type="protein sequence ID" value="CAE0056916.1"/>
    <property type="molecule type" value="Transcribed_RNA"/>
</dbReference>